<name>A0ABM0MB86_SACKO</name>
<dbReference type="SUPFAM" id="SSF53474">
    <property type="entry name" value="alpha/beta-Hydrolases"/>
    <property type="match status" value="1"/>
</dbReference>
<dbReference type="PRINTS" id="PR00412">
    <property type="entry name" value="EPOXHYDRLASE"/>
</dbReference>
<gene>
    <name evidence="4" type="primary">LOC100370311</name>
</gene>
<comment type="similarity">
    <text evidence="2">Belongs to the AB hydrolase superfamily. Epoxide hydrolase family.</text>
</comment>
<dbReference type="Gene3D" id="3.40.50.1820">
    <property type="entry name" value="alpha/beta hydrolase"/>
    <property type="match status" value="1"/>
</dbReference>
<evidence type="ECO:0000313" key="3">
    <source>
        <dbReference type="Proteomes" id="UP000694865"/>
    </source>
</evidence>
<evidence type="ECO:0000256" key="2">
    <source>
        <dbReference type="ARBA" id="ARBA00038334"/>
    </source>
</evidence>
<reference evidence="4" key="1">
    <citation type="submission" date="2025-08" db="UniProtKB">
        <authorList>
            <consortium name="RefSeq"/>
        </authorList>
    </citation>
    <scope>IDENTIFICATION</scope>
    <source>
        <tissue evidence="4">Testes</tissue>
    </source>
</reference>
<sequence>MTRQDLDYYVEQFKKSGFRGPLNWYRSVEENWKWRCSVPHRKILAPALMVTASFDVVLTPKSSQLMEPWVPNLTRANLDCGHWTMVEKPKELNEILVKWLNKVHKSQPRVMSLL</sequence>
<protein>
    <submittedName>
        <fullName evidence="4">Bifunctional epoxide hydrolase 2-like</fullName>
    </submittedName>
</protein>
<proteinExistence type="inferred from homology"/>
<evidence type="ECO:0000313" key="4">
    <source>
        <dbReference type="RefSeq" id="XP_006817277.1"/>
    </source>
</evidence>
<dbReference type="InterPro" id="IPR000639">
    <property type="entry name" value="Epox_hydrolase-like"/>
</dbReference>
<keyword evidence="1" id="KW-0378">Hydrolase</keyword>
<organism evidence="3 4">
    <name type="scientific">Saccoglossus kowalevskii</name>
    <name type="common">Acorn worm</name>
    <dbReference type="NCBI Taxonomy" id="10224"/>
    <lineage>
        <taxon>Eukaryota</taxon>
        <taxon>Metazoa</taxon>
        <taxon>Hemichordata</taxon>
        <taxon>Enteropneusta</taxon>
        <taxon>Harrimaniidae</taxon>
        <taxon>Saccoglossus</taxon>
    </lineage>
</organism>
<dbReference type="InterPro" id="IPR029058">
    <property type="entry name" value="AB_hydrolase_fold"/>
</dbReference>
<dbReference type="GeneID" id="100370311"/>
<evidence type="ECO:0000256" key="1">
    <source>
        <dbReference type="ARBA" id="ARBA00022801"/>
    </source>
</evidence>
<keyword evidence="3" id="KW-1185">Reference proteome</keyword>
<dbReference type="PANTHER" id="PTHR43329">
    <property type="entry name" value="EPOXIDE HYDROLASE"/>
    <property type="match status" value="1"/>
</dbReference>
<dbReference type="RefSeq" id="XP_006817277.1">
    <property type="nucleotide sequence ID" value="XM_006817214.1"/>
</dbReference>
<dbReference type="Proteomes" id="UP000694865">
    <property type="component" value="Unplaced"/>
</dbReference>
<accession>A0ABM0MB86</accession>